<evidence type="ECO:0000313" key="1">
    <source>
        <dbReference type="EMBL" id="CAH2242759.1"/>
    </source>
</evidence>
<gene>
    <name evidence="1" type="primary">jg8521</name>
    <name evidence="1" type="ORF">PAEG_LOCUS18995</name>
</gene>
<dbReference type="EMBL" id="CAKXAJ010025680">
    <property type="protein sequence ID" value="CAH2242759.1"/>
    <property type="molecule type" value="Genomic_DNA"/>
</dbReference>
<dbReference type="OrthoDB" id="7334714at2759"/>
<accession>A0A8S4RVX7</accession>
<dbReference type="Proteomes" id="UP000838756">
    <property type="component" value="Unassembled WGS sequence"/>
</dbReference>
<reference evidence="1" key="1">
    <citation type="submission" date="2022-03" db="EMBL/GenBank/DDBJ databases">
        <authorList>
            <person name="Lindestad O."/>
        </authorList>
    </citation>
    <scope>NUCLEOTIDE SEQUENCE</scope>
</reference>
<proteinExistence type="predicted"/>
<dbReference type="AlphaFoldDB" id="A0A8S4RVX7"/>
<evidence type="ECO:0000313" key="2">
    <source>
        <dbReference type="Proteomes" id="UP000838756"/>
    </source>
</evidence>
<sequence>MVQKKNDDCLLEVFSLLCDQKPNKRKHAAKGISNTLQFLPRPGNQTEIMIRARICYEYLQEVIKRAVLYASSAYNF</sequence>
<name>A0A8S4RVX7_9NEOP</name>
<protein>
    <submittedName>
        <fullName evidence="1">Jg8521 protein</fullName>
    </submittedName>
</protein>
<keyword evidence="2" id="KW-1185">Reference proteome</keyword>
<comment type="caution">
    <text evidence="1">The sequence shown here is derived from an EMBL/GenBank/DDBJ whole genome shotgun (WGS) entry which is preliminary data.</text>
</comment>
<organism evidence="1 2">
    <name type="scientific">Pararge aegeria aegeria</name>
    <dbReference type="NCBI Taxonomy" id="348720"/>
    <lineage>
        <taxon>Eukaryota</taxon>
        <taxon>Metazoa</taxon>
        <taxon>Ecdysozoa</taxon>
        <taxon>Arthropoda</taxon>
        <taxon>Hexapoda</taxon>
        <taxon>Insecta</taxon>
        <taxon>Pterygota</taxon>
        <taxon>Neoptera</taxon>
        <taxon>Endopterygota</taxon>
        <taxon>Lepidoptera</taxon>
        <taxon>Glossata</taxon>
        <taxon>Ditrysia</taxon>
        <taxon>Papilionoidea</taxon>
        <taxon>Nymphalidae</taxon>
        <taxon>Satyrinae</taxon>
        <taxon>Satyrini</taxon>
        <taxon>Parargina</taxon>
        <taxon>Pararge</taxon>
    </lineage>
</organism>